<dbReference type="EMBL" id="JAAAIL010003234">
    <property type="protein sequence ID" value="KAG0251664.1"/>
    <property type="molecule type" value="Genomic_DNA"/>
</dbReference>
<organism evidence="1 2">
    <name type="scientific">Linnemannia exigua</name>
    <dbReference type="NCBI Taxonomy" id="604196"/>
    <lineage>
        <taxon>Eukaryota</taxon>
        <taxon>Fungi</taxon>
        <taxon>Fungi incertae sedis</taxon>
        <taxon>Mucoromycota</taxon>
        <taxon>Mortierellomycotina</taxon>
        <taxon>Mortierellomycetes</taxon>
        <taxon>Mortierellales</taxon>
        <taxon>Mortierellaceae</taxon>
        <taxon>Linnemannia</taxon>
    </lineage>
</organism>
<protein>
    <submittedName>
        <fullName evidence="1">Uncharacterized protein</fullName>
    </submittedName>
</protein>
<comment type="caution">
    <text evidence="1">The sequence shown here is derived from an EMBL/GenBank/DDBJ whole genome shotgun (WGS) entry which is preliminary data.</text>
</comment>
<reference evidence="1" key="1">
    <citation type="journal article" date="2020" name="Fungal Divers.">
        <title>Resolving the Mortierellaceae phylogeny through synthesis of multi-gene phylogenetics and phylogenomics.</title>
        <authorList>
            <person name="Vandepol N."/>
            <person name="Liber J."/>
            <person name="Desiro A."/>
            <person name="Na H."/>
            <person name="Kennedy M."/>
            <person name="Barry K."/>
            <person name="Grigoriev I.V."/>
            <person name="Miller A.N."/>
            <person name="O'Donnell K."/>
            <person name="Stajich J.E."/>
            <person name="Bonito G."/>
        </authorList>
    </citation>
    <scope>NUCLEOTIDE SEQUENCE</scope>
    <source>
        <strain evidence="1">NRRL 28262</strain>
    </source>
</reference>
<keyword evidence="2" id="KW-1185">Reference proteome</keyword>
<evidence type="ECO:0000313" key="1">
    <source>
        <dbReference type="EMBL" id="KAG0251664.1"/>
    </source>
</evidence>
<sequence length="105" mass="11411">VRVKPSLIAADATAASQTSTILQPNLHLRPATVLFANALLSTPFDAWFTSGLPSYSRHTMERRPEPNNALLAHAGRDPPIAEHMSLLPPIQYEAHTASWATGRMA</sequence>
<feature type="non-terminal residue" evidence="1">
    <location>
        <position position="105"/>
    </location>
</feature>
<gene>
    <name evidence="1" type="ORF">BGZ95_006835</name>
</gene>
<name>A0AAD4GZN1_9FUNG</name>
<dbReference type="Proteomes" id="UP001194580">
    <property type="component" value="Unassembled WGS sequence"/>
</dbReference>
<accession>A0AAD4GZN1</accession>
<evidence type="ECO:0000313" key="2">
    <source>
        <dbReference type="Proteomes" id="UP001194580"/>
    </source>
</evidence>
<feature type="non-terminal residue" evidence="1">
    <location>
        <position position="1"/>
    </location>
</feature>
<dbReference type="AlphaFoldDB" id="A0AAD4GZN1"/>
<proteinExistence type="predicted"/>